<feature type="region of interest" description="Disordered" evidence="1">
    <location>
        <begin position="1"/>
        <end position="24"/>
    </location>
</feature>
<evidence type="ECO:0000256" key="1">
    <source>
        <dbReference type="SAM" id="MobiDB-lite"/>
    </source>
</evidence>
<proteinExistence type="predicted"/>
<keyword evidence="3" id="KW-1185">Reference proteome</keyword>
<comment type="caution">
    <text evidence="2">The sequence shown here is derived from an EMBL/GenBank/DDBJ whole genome shotgun (WGS) entry which is preliminary data.</text>
</comment>
<sequence>MALAKAQINKLNKRLESSPEDADNIKQEIATTEQRLQSAEALLEKLIHSQTNLQENR</sequence>
<evidence type="ECO:0000313" key="3">
    <source>
        <dbReference type="Proteomes" id="UP001431181"/>
    </source>
</evidence>
<reference evidence="2" key="1">
    <citation type="submission" date="2022-11" db="EMBL/GenBank/DDBJ databases">
        <title>Marinomonas sp. nov., isolated from marine algae.</title>
        <authorList>
            <person name="Choi D.G."/>
            <person name="Kim J.M."/>
            <person name="Lee J.K."/>
            <person name="Baek J.H."/>
            <person name="Jeon C.O."/>
        </authorList>
    </citation>
    <scope>NUCLEOTIDE SEQUENCE</scope>
    <source>
        <strain evidence="2">KJ51-3</strain>
    </source>
</reference>
<protein>
    <submittedName>
        <fullName evidence="2">Uncharacterized protein</fullName>
    </submittedName>
</protein>
<accession>A0ABT3KGW0</accession>
<name>A0ABT3KGW0_9GAMM</name>
<dbReference type="RefSeq" id="WP_265219025.1">
    <property type="nucleotide sequence ID" value="NZ_JAPEUL010000007.1"/>
</dbReference>
<gene>
    <name evidence="2" type="ORF">ONZ52_12765</name>
</gene>
<dbReference type="Proteomes" id="UP001431181">
    <property type="component" value="Unassembled WGS sequence"/>
</dbReference>
<dbReference type="EMBL" id="JAPEUL010000007">
    <property type="protein sequence ID" value="MCW4629781.1"/>
    <property type="molecule type" value="Genomic_DNA"/>
</dbReference>
<evidence type="ECO:0000313" key="2">
    <source>
        <dbReference type="EMBL" id="MCW4629781.1"/>
    </source>
</evidence>
<organism evidence="2 3">
    <name type="scientific">Marinomonas rhodophyticola</name>
    <dbReference type="NCBI Taxonomy" id="2992803"/>
    <lineage>
        <taxon>Bacteria</taxon>
        <taxon>Pseudomonadati</taxon>
        <taxon>Pseudomonadota</taxon>
        <taxon>Gammaproteobacteria</taxon>
        <taxon>Oceanospirillales</taxon>
        <taxon>Oceanospirillaceae</taxon>
        <taxon>Marinomonas</taxon>
    </lineage>
</organism>